<sequence length="74" mass="8306">MGKILDLTRAFNPQWANQLEAATEGQLKDAVNSVVANRNQIAHGRDVGITYVRIKNYYEDVVEVVDLIEKMCGL</sequence>
<accession>X0T6C6</accession>
<proteinExistence type="predicted"/>
<evidence type="ECO:0000313" key="2">
    <source>
        <dbReference type="EMBL" id="GAF83742.1"/>
    </source>
</evidence>
<reference evidence="2" key="1">
    <citation type="journal article" date="2014" name="Front. Microbiol.">
        <title>High frequency of phylogenetically diverse reductive dehalogenase-homologous genes in deep subseafloor sedimentary metagenomes.</title>
        <authorList>
            <person name="Kawai M."/>
            <person name="Futagami T."/>
            <person name="Toyoda A."/>
            <person name="Takaki Y."/>
            <person name="Nishi S."/>
            <person name="Hori S."/>
            <person name="Arai W."/>
            <person name="Tsubouchi T."/>
            <person name="Morono Y."/>
            <person name="Uchiyama I."/>
            <person name="Ito T."/>
            <person name="Fujiyama A."/>
            <person name="Inagaki F."/>
            <person name="Takami H."/>
        </authorList>
    </citation>
    <scope>NUCLEOTIDE SEQUENCE</scope>
    <source>
        <strain evidence="2">Expedition CK06-06</strain>
    </source>
</reference>
<protein>
    <recommendedName>
        <fullName evidence="1">RiboL-PSP-HEPN domain-containing protein</fullName>
    </recommendedName>
</protein>
<dbReference type="EMBL" id="BARS01003512">
    <property type="protein sequence ID" value="GAF83742.1"/>
    <property type="molecule type" value="Genomic_DNA"/>
</dbReference>
<dbReference type="InterPro" id="IPR041519">
    <property type="entry name" value="HEPN_RiboL-PSP"/>
</dbReference>
<dbReference type="Pfam" id="PF18735">
    <property type="entry name" value="HEPN_RiboL-PSP"/>
    <property type="match status" value="1"/>
</dbReference>
<feature type="domain" description="RiboL-PSP-HEPN" evidence="1">
    <location>
        <begin position="6"/>
        <end position="70"/>
    </location>
</feature>
<evidence type="ECO:0000259" key="1">
    <source>
        <dbReference type="Pfam" id="PF18735"/>
    </source>
</evidence>
<organism evidence="2">
    <name type="scientific">marine sediment metagenome</name>
    <dbReference type="NCBI Taxonomy" id="412755"/>
    <lineage>
        <taxon>unclassified sequences</taxon>
        <taxon>metagenomes</taxon>
        <taxon>ecological metagenomes</taxon>
    </lineage>
</organism>
<name>X0T6C6_9ZZZZ</name>
<dbReference type="AlphaFoldDB" id="X0T6C6"/>
<comment type="caution">
    <text evidence="2">The sequence shown here is derived from an EMBL/GenBank/DDBJ whole genome shotgun (WGS) entry which is preliminary data.</text>
</comment>
<gene>
    <name evidence="2" type="ORF">S01H1_06812</name>
</gene>